<dbReference type="PANTHER" id="PTHR38440:SF1">
    <property type="entry name" value="UPF0398 PROTEIN SPR0331"/>
    <property type="match status" value="1"/>
</dbReference>
<dbReference type="KEGG" id="shv:AAT16_07570"/>
<dbReference type="EMBL" id="CP011366">
    <property type="protein sequence ID" value="AKG74102.1"/>
    <property type="molecule type" value="Genomic_DNA"/>
</dbReference>
<dbReference type="SUPFAM" id="SSF102405">
    <property type="entry name" value="MCP/YpsA-like"/>
    <property type="match status" value="1"/>
</dbReference>
<dbReference type="Pfam" id="PF06908">
    <property type="entry name" value="YpsA"/>
    <property type="match status" value="1"/>
</dbReference>
<name>A0A0F7HJZ9_9STAP</name>
<reference evidence="3" key="2">
    <citation type="submission" date="2015-04" db="EMBL/GenBank/DDBJ databases">
        <title>Complete genome sequence of Salinicoccus halodurans strain H3B36, isolated from the Qaidam basin of China.</title>
        <authorList>
            <person name="Ma Y."/>
            <person name="Jiang K."/>
            <person name="Xue Y."/>
        </authorList>
    </citation>
    <scope>NUCLEOTIDE SEQUENCE [LARGE SCALE GENOMIC DNA]</scope>
    <source>
        <strain evidence="3">H3B36</strain>
    </source>
</reference>
<dbReference type="Gene3D" id="3.40.50.450">
    <property type="match status" value="1"/>
</dbReference>
<accession>A0A0F7HJZ9</accession>
<dbReference type="PIRSF" id="PIRSF021290">
    <property type="entry name" value="DUF1273"/>
    <property type="match status" value="1"/>
</dbReference>
<reference evidence="1 3" key="1">
    <citation type="journal article" date="2015" name="Int. J. Syst. Evol. Microbiol.">
        <title>Complete genome sequence of Salinicoccus halodurans H3B36, isolated from the Qaidam Basin in China.</title>
        <authorList>
            <person name="Jiang K."/>
            <person name="Xue Y."/>
            <person name="Ma Y."/>
        </authorList>
    </citation>
    <scope>NUCLEOTIDE SEQUENCE [LARGE SCALE GENOMIC DNA]</scope>
    <source>
        <strain evidence="1 3">H3B36</strain>
    </source>
</reference>
<protein>
    <submittedName>
        <fullName evidence="2">Uncharacterized SPBc2 prophage-derived protein YoqJ</fullName>
    </submittedName>
</protein>
<organism evidence="2 4">
    <name type="scientific">Salinicoccus halodurans</name>
    <dbReference type="NCBI Taxonomy" id="407035"/>
    <lineage>
        <taxon>Bacteria</taxon>
        <taxon>Bacillati</taxon>
        <taxon>Bacillota</taxon>
        <taxon>Bacilli</taxon>
        <taxon>Bacillales</taxon>
        <taxon>Staphylococcaceae</taxon>
        <taxon>Salinicoccus</taxon>
    </lineage>
</organism>
<evidence type="ECO:0000313" key="4">
    <source>
        <dbReference type="Proteomes" id="UP000183090"/>
    </source>
</evidence>
<keyword evidence="3" id="KW-1185">Reference proteome</keyword>
<dbReference type="NCBIfam" id="NF010181">
    <property type="entry name" value="PRK13660.1"/>
    <property type="match status" value="1"/>
</dbReference>
<reference evidence="2 4" key="3">
    <citation type="submission" date="2016-10" db="EMBL/GenBank/DDBJ databases">
        <authorList>
            <person name="Varghese N."/>
            <person name="Submissions S."/>
        </authorList>
    </citation>
    <scope>NUCLEOTIDE SEQUENCE [LARGE SCALE GENOMIC DNA]</scope>
    <source>
        <strain evidence="2 4">CGMCC 1.6501</strain>
    </source>
</reference>
<sequence length="179" mass="21343">MKTLIGGYRPYELGIFKNNDPKAEVLTDFLKHKIREYLETGTEWFIIQGYTGIDLYAAQCILELKDEYAAGLAVLKPFHDFEEKYKDEEKILLNKILAECDFHQYIFEKPYSNPGMFRQINRFLIDHTDQAMIIYDEETPSKTRFLYNEILEFQSNNPYNIERIQFDEINTFIDSRYDS</sequence>
<dbReference type="Proteomes" id="UP000034029">
    <property type="component" value="Chromosome"/>
</dbReference>
<dbReference type="EMBL" id="FOTB01000001">
    <property type="protein sequence ID" value="SFK60506.1"/>
    <property type="molecule type" value="Genomic_DNA"/>
</dbReference>
<dbReference type="Proteomes" id="UP000183090">
    <property type="component" value="Unassembled WGS sequence"/>
</dbReference>
<gene>
    <name evidence="1" type="ORF">AAT16_07570</name>
    <name evidence="2" type="ORF">SAMN05216235_0760</name>
</gene>
<dbReference type="InterPro" id="IPR010697">
    <property type="entry name" value="YspA"/>
</dbReference>
<evidence type="ECO:0000313" key="2">
    <source>
        <dbReference type="EMBL" id="SFK60506.1"/>
    </source>
</evidence>
<evidence type="ECO:0000313" key="3">
    <source>
        <dbReference type="Proteomes" id="UP000034029"/>
    </source>
</evidence>
<dbReference type="RefSeq" id="WP_046790287.1">
    <property type="nucleotide sequence ID" value="NZ_CP011366.1"/>
</dbReference>
<proteinExistence type="predicted"/>
<evidence type="ECO:0000313" key="1">
    <source>
        <dbReference type="EMBL" id="AKG74102.1"/>
    </source>
</evidence>
<dbReference type="AlphaFoldDB" id="A0A0F7HJZ9"/>
<dbReference type="PANTHER" id="PTHR38440">
    <property type="entry name" value="UPF0398 PROTEIN YPSA"/>
    <property type="match status" value="1"/>
</dbReference>
<dbReference type="OrthoDB" id="2301957at2"/>